<dbReference type="Pfam" id="PF00060">
    <property type="entry name" value="Lig_chan"/>
    <property type="match status" value="1"/>
</dbReference>
<comment type="caution">
    <text evidence="13">The sequence shown here is derived from an EMBL/GenBank/DDBJ whole genome shotgun (WGS) entry which is preliminary data.</text>
</comment>
<feature type="region of interest" description="Disordered" evidence="9">
    <location>
        <begin position="281"/>
        <end position="305"/>
    </location>
</feature>
<dbReference type="Proteomes" id="UP001487740">
    <property type="component" value="Unassembled WGS sequence"/>
</dbReference>
<dbReference type="GO" id="GO:0050906">
    <property type="term" value="P:detection of stimulus involved in sensory perception"/>
    <property type="evidence" value="ECO:0007669"/>
    <property type="project" value="UniProtKB-ARBA"/>
</dbReference>
<reference evidence="13 14" key="1">
    <citation type="submission" date="2023-03" db="EMBL/GenBank/DDBJ databases">
        <title>High-quality genome of Scylla paramamosain provides insights in environmental adaptation.</title>
        <authorList>
            <person name="Zhang L."/>
        </authorList>
    </citation>
    <scope>NUCLEOTIDE SEQUENCE [LARGE SCALE GENOMIC DNA]</scope>
    <source>
        <strain evidence="13">LZ_2023a</strain>
        <tissue evidence="13">Muscle</tissue>
    </source>
</reference>
<dbReference type="GO" id="GO:0005886">
    <property type="term" value="C:plasma membrane"/>
    <property type="evidence" value="ECO:0007669"/>
    <property type="project" value="UniProtKB-SubCell"/>
</dbReference>
<evidence type="ECO:0000256" key="9">
    <source>
        <dbReference type="SAM" id="MobiDB-lite"/>
    </source>
</evidence>
<feature type="compositionally biased region" description="Basic and acidic residues" evidence="9">
    <location>
        <begin position="290"/>
        <end position="302"/>
    </location>
</feature>
<comment type="subcellular location">
    <subcellularLocation>
        <location evidence="1">Cell membrane</location>
        <topology evidence="1">Multi-pass membrane protein</topology>
    </subcellularLocation>
</comment>
<evidence type="ECO:0000256" key="3">
    <source>
        <dbReference type="ARBA" id="ARBA00022475"/>
    </source>
</evidence>
<keyword evidence="4 10" id="KW-0812">Transmembrane</keyword>
<dbReference type="AlphaFoldDB" id="A0AAW0UE68"/>
<accession>A0AAW0UE68</accession>
<feature type="transmembrane region" description="Helical" evidence="10">
    <location>
        <begin position="104"/>
        <end position="122"/>
    </location>
</feature>
<dbReference type="PANTHER" id="PTHR42643">
    <property type="entry name" value="IONOTROPIC RECEPTOR 20A-RELATED"/>
    <property type="match status" value="1"/>
</dbReference>
<evidence type="ECO:0000256" key="10">
    <source>
        <dbReference type="SAM" id="Phobius"/>
    </source>
</evidence>
<comment type="similarity">
    <text evidence="2">Belongs to the glutamate-gated ion channel (TC 1.A.10.1) family.</text>
</comment>
<keyword evidence="3" id="KW-1003">Cell membrane</keyword>
<keyword evidence="5 10" id="KW-1133">Transmembrane helix</keyword>
<evidence type="ECO:0000256" key="1">
    <source>
        <dbReference type="ARBA" id="ARBA00004651"/>
    </source>
</evidence>
<proteinExistence type="inferred from homology"/>
<dbReference type="Gene3D" id="1.10.287.70">
    <property type="match status" value="1"/>
</dbReference>
<evidence type="ECO:0000259" key="12">
    <source>
        <dbReference type="Pfam" id="PF00060"/>
    </source>
</evidence>
<keyword evidence="14" id="KW-1185">Reference proteome</keyword>
<evidence type="ECO:0000256" key="7">
    <source>
        <dbReference type="ARBA" id="ARBA00023170"/>
    </source>
</evidence>
<evidence type="ECO:0000313" key="13">
    <source>
        <dbReference type="EMBL" id="KAK8397751.1"/>
    </source>
</evidence>
<protein>
    <recommendedName>
        <fullName evidence="12">Ionotropic glutamate receptor C-terminal domain-containing protein</fullName>
    </recommendedName>
</protein>
<gene>
    <name evidence="13" type="ORF">O3P69_004502</name>
</gene>
<dbReference type="InterPro" id="IPR052192">
    <property type="entry name" value="Insect_Ionotropic_Sensory_Rcpt"/>
</dbReference>
<name>A0AAW0UE68_SCYPA</name>
<feature type="domain" description="Ionotropic glutamate receptor C-terminal" evidence="12">
    <location>
        <begin position="85"/>
        <end position="324"/>
    </location>
</feature>
<feature type="chain" id="PRO_5043822138" description="Ionotropic glutamate receptor C-terminal domain-containing protein" evidence="11">
    <location>
        <begin position="17"/>
        <end position="339"/>
    </location>
</feature>
<dbReference type="GO" id="GO:0015276">
    <property type="term" value="F:ligand-gated monoatomic ion channel activity"/>
    <property type="evidence" value="ECO:0007669"/>
    <property type="project" value="InterPro"/>
</dbReference>
<evidence type="ECO:0000313" key="14">
    <source>
        <dbReference type="Proteomes" id="UP001487740"/>
    </source>
</evidence>
<keyword evidence="8" id="KW-0325">Glycoprotein</keyword>
<dbReference type="SUPFAM" id="SSF53850">
    <property type="entry name" value="Periplasmic binding protein-like II"/>
    <property type="match status" value="1"/>
</dbReference>
<organism evidence="13 14">
    <name type="scientific">Scylla paramamosain</name>
    <name type="common">Mud crab</name>
    <dbReference type="NCBI Taxonomy" id="85552"/>
    <lineage>
        <taxon>Eukaryota</taxon>
        <taxon>Metazoa</taxon>
        <taxon>Ecdysozoa</taxon>
        <taxon>Arthropoda</taxon>
        <taxon>Crustacea</taxon>
        <taxon>Multicrustacea</taxon>
        <taxon>Malacostraca</taxon>
        <taxon>Eumalacostraca</taxon>
        <taxon>Eucarida</taxon>
        <taxon>Decapoda</taxon>
        <taxon>Pleocyemata</taxon>
        <taxon>Brachyura</taxon>
        <taxon>Eubrachyura</taxon>
        <taxon>Portunoidea</taxon>
        <taxon>Portunidae</taxon>
        <taxon>Portuninae</taxon>
        <taxon>Scylla</taxon>
    </lineage>
</organism>
<dbReference type="InterPro" id="IPR001320">
    <property type="entry name" value="Iontro_rcpt_C"/>
</dbReference>
<dbReference type="EMBL" id="JARAKH010000013">
    <property type="protein sequence ID" value="KAK8397751.1"/>
    <property type="molecule type" value="Genomic_DNA"/>
</dbReference>
<evidence type="ECO:0000256" key="8">
    <source>
        <dbReference type="ARBA" id="ARBA00023180"/>
    </source>
</evidence>
<keyword evidence="11" id="KW-0732">Signal</keyword>
<evidence type="ECO:0000256" key="11">
    <source>
        <dbReference type="SAM" id="SignalP"/>
    </source>
</evidence>
<feature type="signal peptide" evidence="11">
    <location>
        <begin position="1"/>
        <end position="16"/>
    </location>
</feature>
<feature type="transmembrane region" description="Helical" evidence="10">
    <location>
        <begin position="317"/>
        <end position="336"/>
    </location>
</feature>
<keyword evidence="7" id="KW-0675">Receptor</keyword>
<evidence type="ECO:0000256" key="2">
    <source>
        <dbReference type="ARBA" id="ARBA00008685"/>
    </source>
</evidence>
<dbReference type="PANTHER" id="PTHR42643:SF24">
    <property type="entry name" value="IONOTROPIC RECEPTOR 60A"/>
    <property type="match status" value="1"/>
</dbReference>
<keyword evidence="6 10" id="KW-0472">Membrane</keyword>
<sequence length="339" mass="37711">MLVRLLLVFSLTIVAGLPKTKVNVTAQPYMPYWGEEEARGPDGSRVIMYRGSDYRLLEAVASVLNFTIRVIPTSSWDDGAVFQDMVGMLLGQNLPQRLSSASSIRLLVAAWLIFAFILAVAYRSNLTASLTLPKYPPRPETLQEVVDTVDMVTVPAYGEQYRKFYSESNSPLFQALGRIMKPGPSLMEGLKNALVNKSSHAEEKKYLQYEIMDKFTEEDGSTHLYVGRESLFSTPSAWPIPHDAPYKAHLDKCLLAALGAGLYDKWTADILTQTKLRSQRRQRQRQAADQQKRAAETGDVNKEGTPILTLSHTQGGFILLMAGLGLATFAFGWEVLPCT</sequence>
<evidence type="ECO:0000256" key="4">
    <source>
        <dbReference type="ARBA" id="ARBA00022692"/>
    </source>
</evidence>
<evidence type="ECO:0000256" key="6">
    <source>
        <dbReference type="ARBA" id="ARBA00023136"/>
    </source>
</evidence>
<evidence type="ECO:0000256" key="5">
    <source>
        <dbReference type="ARBA" id="ARBA00022989"/>
    </source>
</evidence>